<dbReference type="RefSeq" id="WP_021691235.1">
    <property type="nucleotide sequence ID" value="NZ_BASZ01000009.1"/>
</dbReference>
<dbReference type="OrthoDB" id="7594772at2"/>
<reference evidence="1 2" key="1">
    <citation type="submission" date="2013-09" db="EMBL/GenBank/DDBJ databases">
        <title>Whole genome shotgun sequence of Novosphingobium tardaugens NBRC 16725.</title>
        <authorList>
            <person name="Isaki S."/>
            <person name="Hosoyama A."/>
            <person name="Tsuchikane K."/>
            <person name="Katsumata H."/>
            <person name="Ando Y."/>
            <person name="Yamazaki S."/>
            <person name="Fujita N."/>
        </authorList>
    </citation>
    <scope>NUCLEOTIDE SEQUENCE [LARGE SCALE GENOMIC DNA]</scope>
    <source>
        <strain evidence="1 2">NBRC 16725</strain>
    </source>
</reference>
<organism evidence="1 2">
    <name type="scientific">Caenibius tardaugens NBRC 16725</name>
    <dbReference type="NCBI Taxonomy" id="1219035"/>
    <lineage>
        <taxon>Bacteria</taxon>
        <taxon>Pseudomonadati</taxon>
        <taxon>Pseudomonadota</taxon>
        <taxon>Alphaproteobacteria</taxon>
        <taxon>Sphingomonadales</taxon>
        <taxon>Erythrobacteraceae</taxon>
        <taxon>Caenibius</taxon>
    </lineage>
</organism>
<comment type="caution">
    <text evidence="1">The sequence shown here is derived from an EMBL/GenBank/DDBJ whole genome shotgun (WGS) entry which is preliminary data.</text>
</comment>
<sequence>MFRNTSGQTSGKTMRRHAASVLLLSASAPLLMAALPYERVLIDDDVPVVGTRLGTGGIAQTPVIPTWRPAMDRLGTRLADVELSEMRGKYITPDAVSFFGISMLTSWQDQNGVTTVARLAFNVEFTQPPGSSQPVPQVLVNWVREGDPGMDVRGVSDGYVALTSSPDQVLPVGALDTLNGAGQVNVIAGADNAVGNTMRIAIVPRSAVTDMGTSGMSPLSATQNHTFDDGDQLQFRVADNQIGLIMTGGHGTDSTMQMVGGDLGQMLQQTILNSDQNHVLNSASIVFGVNTSVRNLDQINADGALSAMKGFGF</sequence>
<dbReference type="eggNOG" id="ENOG50334U6">
    <property type="taxonomic scope" value="Bacteria"/>
</dbReference>
<dbReference type="AlphaFoldDB" id="U2YP66"/>
<gene>
    <name evidence="1" type="ORF">NT2_09_00250</name>
</gene>
<protein>
    <submittedName>
        <fullName evidence="1">Uncharacterized protein</fullName>
    </submittedName>
</protein>
<evidence type="ECO:0000313" key="1">
    <source>
        <dbReference type="EMBL" id="GAD50417.1"/>
    </source>
</evidence>
<name>U2YP66_9SPHN</name>
<keyword evidence="2" id="KW-1185">Reference proteome</keyword>
<evidence type="ECO:0000313" key="2">
    <source>
        <dbReference type="Proteomes" id="UP000016568"/>
    </source>
</evidence>
<dbReference type="EMBL" id="BASZ01000009">
    <property type="protein sequence ID" value="GAD50417.1"/>
    <property type="molecule type" value="Genomic_DNA"/>
</dbReference>
<proteinExistence type="predicted"/>
<accession>U2YP66</accession>
<dbReference type="KEGG" id="ntd:EGO55_05505"/>
<dbReference type="Proteomes" id="UP000016568">
    <property type="component" value="Unassembled WGS sequence"/>
</dbReference>